<dbReference type="PROSITE" id="PS51671">
    <property type="entry name" value="ACT"/>
    <property type="match status" value="1"/>
</dbReference>
<dbReference type="CDD" id="cd04905">
    <property type="entry name" value="ACT_CM-PDT"/>
    <property type="match status" value="1"/>
</dbReference>
<keyword evidence="5 10" id="KW-0057">Aromatic amino acid biosynthesis</keyword>
<dbReference type="Proteomes" id="UP000190229">
    <property type="component" value="Unassembled WGS sequence"/>
</dbReference>
<dbReference type="RefSeq" id="WP_079290962.1">
    <property type="nucleotide sequence ID" value="NZ_MWPS01000026.1"/>
</dbReference>
<dbReference type="SUPFAM" id="SSF53850">
    <property type="entry name" value="Periplasmic binding protein-like II"/>
    <property type="match status" value="1"/>
</dbReference>
<evidence type="ECO:0000256" key="4">
    <source>
        <dbReference type="ARBA" id="ARBA00022605"/>
    </source>
</evidence>
<keyword evidence="14" id="KW-1185">Reference proteome</keyword>
<evidence type="ECO:0000313" key="13">
    <source>
        <dbReference type="EMBL" id="OPG15948.1"/>
    </source>
</evidence>
<accession>A0A1V4ETG3</accession>
<sequence length="315" mass="34594">MMKIGYLGPVGTYSHRAAVWLLSAFELHAATLTPFPSILDLLDGLDQHEIHAAVAPLENSIEGSVLLTLDRLRLGEMTINAELTIPIRHGVFTLPGVDPSEIRVVRSHPQALAQCRNTLRRLFPSARHEDADSTAGALHSVAQERNRTLAAVGSFEAGRDLPLVRVVEDAQDHPYNETRFALLTRRATEFQEDGFASVGEASAALPRFSYAGISRTPVYKKTSILLELGDDHPGALFEVLRVLARDGINLSKLESRPSRRGLGSYHFFLDLLLQDEPSVVDQALAEIATLTGFVLHHVGSYPCFREDADETASQK</sequence>
<dbReference type="UniPathway" id="UPA00121">
    <property type="reaction ID" value="UER00345"/>
</dbReference>
<organism evidence="13 14">
    <name type="scientific">Ferroacidibacillus organovorans</name>
    <dbReference type="NCBI Taxonomy" id="1765683"/>
    <lineage>
        <taxon>Bacteria</taxon>
        <taxon>Bacillati</taxon>
        <taxon>Bacillota</taxon>
        <taxon>Bacilli</taxon>
        <taxon>Bacillales</taxon>
        <taxon>Alicyclobacillaceae</taxon>
        <taxon>Ferroacidibacillus</taxon>
    </lineage>
</organism>
<dbReference type="InterPro" id="IPR001086">
    <property type="entry name" value="Preph_deHydtase"/>
</dbReference>
<dbReference type="GO" id="GO:0009094">
    <property type="term" value="P:L-phenylalanine biosynthetic process"/>
    <property type="evidence" value="ECO:0007669"/>
    <property type="project" value="UniProtKB-UniPathway"/>
</dbReference>
<dbReference type="AlphaFoldDB" id="A0A1V4ETG3"/>
<protein>
    <recommendedName>
        <fullName evidence="3 10">Prephenate dehydratase</fullName>
        <shortName evidence="10">PDT</shortName>
        <ecNumber evidence="2 10">4.2.1.51</ecNumber>
    </recommendedName>
</protein>
<dbReference type="Pfam" id="PF00800">
    <property type="entry name" value="PDT"/>
    <property type="match status" value="1"/>
</dbReference>
<evidence type="ECO:0000313" key="14">
    <source>
        <dbReference type="Proteomes" id="UP000190229"/>
    </source>
</evidence>
<dbReference type="InterPro" id="IPR008242">
    <property type="entry name" value="Chor_mutase/pphenate_deHydtase"/>
</dbReference>
<dbReference type="NCBIfam" id="NF008865">
    <property type="entry name" value="PRK11898.1"/>
    <property type="match status" value="1"/>
</dbReference>
<evidence type="ECO:0000259" key="11">
    <source>
        <dbReference type="PROSITE" id="PS51171"/>
    </source>
</evidence>
<dbReference type="PIRSF" id="PIRSF001500">
    <property type="entry name" value="Chor_mut_pdt_Ppr"/>
    <property type="match status" value="1"/>
</dbReference>
<feature type="site" description="Essential for prephenate dehydratase activity" evidence="9">
    <location>
        <position position="178"/>
    </location>
</feature>
<evidence type="ECO:0000256" key="1">
    <source>
        <dbReference type="ARBA" id="ARBA00004741"/>
    </source>
</evidence>
<evidence type="ECO:0000259" key="12">
    <source>
        <dbReference type="PROSITE" id="PS51671"/>
    </source>
</evidence>
<evidence type="ECO:0000256" key="3">
    <source>
        <dbReference type="ARBA" id="ARBA00021872"/>
    </source>
</evidence>
<reference evidence="13 14" key="1">
    <citation type="submission" date="2017-02" db="EMBL/GenBank/DDBJ databases">
        <title>Draft genome of Acidibacillus ferrooxidans Huett2.</title>
        <authorList>
            <person name="Schopf S."/>
        </authorList>
    </citation>
    <scope>NUCLEOTIDE SEQUENCE [LARGE SCALE GENOMIC DNA]</scope>
    <source>
        <strain evidence="13 14">Huett2</strain>
    </source>
</reference>
<proteinExistence type="predicted"/>
<dbReference type="GO" id="GO:0004664">
    <property type="term" value="F:prephenate dehydratase activity"/>
    <property type="evidence" value="ECO:0007669"/>
    <property type="project" value="UniProtKB-UniRule"/>
</dbReference>
<evidence type="ECO:0000256" key="6">
    <source>
        <dbReference type="ARBA" id="ARBA00023222"/>
    </source>
</evidence>
<dbReference type="InterPro" id="IPR018528">
    <property type="entry name" value="Preph_deHydtase_CS"/>
</dbReference>
<comment type="pathway">
    <text evidence="1 10">Amino-acid biosynthesis; L-phenylalanine biosynthesis; phenylpyruvate from prephenate: step 1/1.</text>
</comment>
<evidence type="ECO:0000256" key="8">
    <source>
        <dbReference type="ARBA" id="ARBA00047848"/>
    </source>
</evidence>
<comment type="caution">
    <text evidence="13">The sequence shown here is derived from an EMBL/GenBank/DDBJ whole genome shotgun (WGS) entry which is preliminary data.</text>
</comment>
<evidence type="ECO:0000256" key="9">
    <source>
        <dbReference type="PIRSR" id="PIRSR001500-2"/>
    </source>
</evidence>
<evidence type="ECO:0000256" key="7">
    <source>
        <dbReference type="ARBA" id="ARBA00023239"/>
    </source>
</evidence>
<dbReference type="PANTHER" id="PTHR21022:SF19">
    <property type="entry name" value="PREPHENATE DEHYDRATASE-RELATED"/>
    <property type="match status" value="1"/>
</dbReference>
<dbReference type="InterPro" id="IPR002912">
    <property type="entry name" value="ACT_dom"/>
</dbReference>
<dbReference type="InterPro" id="IPR045865">
    <property type="entry name" value="ACT-like_dom_sf"/>
</dbReference>
<dbReference type="PROSITE" id="PS51171">
    <property type="entry name" value="PREPHENATE_DEHYDR_3"/>
    <property type="match status" value="1"/>
</dbReference>
<keyword evidence="4 10" id="KW-0028">Amino-acid biosynthesis</keyword>
<dbReference type="Gene3D" id="3.30.70.260">
    <property type="match status" value="1"/>
</dbReference>
<name>A0A1V4ETG3_9BACL</name>
<dbReference type="EMBL" id="MWPS01000026">
    <property type="protein sequence ID" value="OPG15948.1"/>
    <property type="molecule type" value="Genomic_DNA"/>
</dbReference>
<feature type="domain" description="ACT" evidence="12">
    <location>
        <begin position="224"/>
        <end position="302"/>
    </location>
</feature>
<keyword evidence="6 10" id="KW-0584">Phenylalanine biosynthesis</keyword>
<dbReference type="EC" id="4.2.1.51" evidence="2 10"/>
<evidence type="ECO:0000256" key="5">
    <source>
        <dbReference type="ARBA" id="ARBA00023141"/>
    </source>
</evidence>
<dbReference type="Pfam" id="PF01842">
    <property type="entry name" value="ACT"/>
    <property type="match status" value="1"/>
</dbReference>
<comment type="catalytic activity">
    <reaction evidence="8 10">
        <text>prephenate + H(+) = 3-phenylpyruvate + CO2 + H2O</text>
        <dbReference type="Rhea" id="RHEA:21648"/>
        <dbReference type="ChEBI" id="CHEBI:15377"/>
        <dbReference type="ChEBI" id="CHEBI:15378"/>
        <dbReference type="ChEBI" id="CHEBI:16526"/>
        <dbReference type="ChEBI" id="CHEBI:18005"/>
        <dbReference type="ChEBI" id="CHEBI:29934"/>
        <dbReference type="EC" id="4.2.1.51"/>
    </reaction>
</comment>
<feature type="domain" description="Prephenate dehydratase" evidence="11">
    <location>
        <begin position="3"/>
        <end position="185"/>
    </location>
</feature>
<dbReference type="Gene3D" id="3.40.190.10">
    <property type="entry name" value="Periplasmic binding protein-like II"/>
    <property type="match status" value="2"/>
</dbReference>
<evidence type="ECO:0000256" key="2">
    <source>
        <dbReference type="ARBA" id="ARBA00013147"/>
    </source>
</evidence>
<dbReference type="PROSITE" id="PS00858">
    <property type="entry name" value="PREPHENATE_DEHYDR_2"/>
    <property type="match status" value="1"/>
</dbReference>
<gene>
    <name evidence="10" type="primary">pheA</name>
    <name evidence="13" type="ORF">B2M26_10165</name>
</gene>
<dbReference type="GO" id="GO:0005737">
    <property type="term" value="C:cytoplasm"/>
    <property type="evidence" value="ECO:0007669"/>
    <property type="project" value="TreeGrafter"/>
</dbReference>
<keyword evidence="7 10" id="KW-0456">Lyase</keyword>
<dbReference type="SUPFAM" id="SSF55021">
    <property type="entry name" value="ACT-like"/>
    <property type="match status" value="1"/>
</dbReference>
<dbReference type="PANTHER" id="PTHR21022">
    <property type="entry name" value="PREPHENATE DEHYDRATASE P PROTEIN"/>
    <property type="match status" value="1"/>
</dbReference>
<evidence type="ECO:0000256" key="10">
    <source>
        <dbReference type="RuleBase" id="RU361254"/>
    </source>
</evidence>